<evidence type="ECO:0000313" key="5">
    <source>
        <dbReference type="Ensembl" id="ENSHHUP00000074159.1"/>
    </source>
</evidence>
<dbReference type="InterPro" id="IPR016186">
    <property type="entry name" value="C-type_lectin-like/link_sf"/>
</dbReference>
<dbReference type="AlphaFoldDB" id="A0A4W5QP29"/>
<dbReference type="PANTHER" id="PTHR46784:SF1">
    <property type="entry name" value="KILLER CELL LECTIN-LIKE RECEPTOR SUBFAMILY B MEMBER 1"/>
    <property type="match status" value="1"/>
</dbReference>
<dbReference type="GO" id="GO:0038023">
    <property type="term" value="F:signaling receptor activity"/>
    <property type="evidence" value="ECO:0007669"/>
    <property type="project" value="TreeGrafter"/>
</dbReference>
<dbReference type="GO" id="GO:0042269">
    <property type="term" value="P:regulation of natural killer cell mediated cytotoxicity"/>
    <property type="evidence" value="ECO:0007669"/>
    <property type="project" value="TreeGrafter"/>
</dbReference>
<protein>
    <recommendedName>
        <fullName evidence="4">C-type lectin domain-containing protein</fullName>
    </recommendedName>
</protein>
<evidence type="ECO:0000313" key="6">
    <source>
        <dbReference type="Proteomes" id="UP000314982"/>
    </source>
</evidence>
<dbReference type="GO" id="GO:0005886">
    <property type="term" value="C:plasma membrane"/>
    <property type="evidence" value="ECO:0007669"/>
    <property type="project" value="TreeGrafter"/>
</dbReference>
<evidence type="ECO:0000256" key="2">
    <source>
        <dbReference type="ARBA" id="ARBA00023157"/>
    </source>
</evidence>
<dbReference type="PANTHER" id="PTHR46784">
    <property type="entry name" value="KILLER CELL LECTIN-LIKE RECEPTOR SUBFAMILY B MEMBER 1"/>
    <property type="match status" value="1"/>
</dbReference>
<dbReference type="STRING" id="62062.ENSHHUP00000074159"/>
<name>A0A4W5QP29_9TELE</name>
<feature type="transmembrane region" description="Helical" evidence="3">
    <location>
        <begin position="37"/>
        <end position="58"/>
    </location>
</feature>
<dbReference type="PROSITE" id="PS50041">
    <property type="entry name" value="C_TYPE_LECTIN_2"/>
    <property type="match status" value="1"/>
</dbReference>
<reference evidence="5" key="2">
    <citation type="submission" date="2025-08" db="UniProtKB">
        <authorList>
            <consortium name="Ensembl"/>
        </authorList>
    </citation>
    <scope>IDENTIFICATION</scope>
</reference>
<dbReference type="Proteomes" id="UP000314982">
    <property type="component" value="Unassembled WGS sequence"/>
</dbReference>
<dbReference type="InterPro" id="IPR051527">
    <property type="entry name" value="KLR_subfamily_B"/>
</dbReference>
<evidence type="ECO:0000259" key="4">
    <source>
        <dbReference type="PROSITE" id="PS50041"/>
    </source>
</evidence>
<evidence type="ECO:0000256" key="3">
    <source>
        <dbReference type="SAM" id="Phobius"/>
    </source>
</evidence>
<keyword evidence="1 3" id="KW-1133">Transmembrane helix</keyword>
<keyword evidence="3" id="KW-0812">Transmembrane</keyword>
<dbReference type="Ensembl" id="ENSHHUT00000076596.1">
    <property type="protein sequence ID" value="ENSHHUP00000074159.1"/>
    <property type="gene ID" value="ENSHHUG00000043511.1"/>
</dbReference>
<dbReference type="SUPFAM" id="SSF56436">
    <property type="entry name" value="C-type lectin-like"/>
    <property type="match status" value="1"/>
</dbReference>
<sequence length="183" mass="21311">MNKKVKFDRGEMEERIVDIYASADTLRDEPDSSGKRPFLVAAVCLGMLCVLLAGIIGLSVYYHQIFYFSIYILALPLDVAWQRDILAAHLKSYSCPETCQKLESSWYFLTTENKTWKKSREDCLERGADLKMIFNLNKRVWIGLTDFVTEGTWRWVDGIPLTTPREYTTALITLITMYWEWRA</sequence>
<dbReference type="Gene3D" id="3.10.100.10">
    <property type="entry name" value="Mannose-Binding Protein A, subunit A"/>
    <property type="match status" value="1"/>
</dbReference>
<feature type="transmembrane region" description="Helical" evidence="3">
    <location>
        <begin position="64"/>
        <end position="81"/>
    </location>
</feature>
<reference evidence="5" key="3">
    <citation type="submission" date="2025-09" db="UniProtKB">
        <authorList>
            <consortium name="Ensembl"/>
        </authorList>
    </citation>
    <scope>IDENTIFICATION</scope>
</reference>
<dbReference type="GO" id="GO:0009986">
    <property type="term" value="C:cell surface"/>
    <property type="evidence" value="ECO:0007669"/>
    <property type="project" value="TreeGrafter"/>
</dbReference>
<feature type="domain" description="C-type lectin" evidence="4">
    <location>
        <begin position="102"/>
        <end position="183"/>
    </location>
</feature>
<dbReference type="InterPro" id="IPR001304">
    <property type="entry name" value="C-type_lectin-like"/>
</dbReference>
<dbReference type="InterPro" id="IPR016187">
    <property type="entry name" value="CTDL_fold"/>
</dbReference>
<keyword evidence="2" id="KW-1015">Disulfide bond</keyword>
<proteinExistence type="predicted"/>
<organism evidence="5 6">
    <name type="scientific">Hucho hucho</name>
    <name type="common">huchen</name>
    <dbReference type="NCBI Taxonomy" id="62062"/>
    <lineage>
        <taxon>Eukaryota</taxon>
        <taxon>Metazoa</taxon>
        <taxon>Chordata</taxon>
        <taxon>Craniata</taxon>
        <taxon>Vertebrata</taxon>
        <taxon>Euteleostomi</taxon>
        <taxon>Actinopterygii</taxon>
        <taxon>Neopterygii</taxon>
        <taxon>Teleostei</taxon>
        <taxon>Protacanthopterygii</taxon>
        <taxon>Salmoniformes</taxon>
        <taxon>Salmonidae</taxon>
        <taxon>Salmoninae</taxon>
        <taxon>Hucho</taxon>
    </lineage>
</organism>
<keyword evidence="3" id="KW-0472">Membrane</keyword>
<reference evidence="6" key="1">
    <citation type="submission" date="2018-06" db="EMBL/GenBank/DDBJ databases">
        <title>Genome assembly of Danube salmon.</title>
        <authorList>
            <person name="Macqueen D.J."/>
            <person name="Gundappa M.K."/>
        </authorList>
    </citation>
    <scope>NUCLEOTIDE SEQUENCE [LARGE SCALE GENOMIC DNA]</scope>
</reference>
<dbReference type="GeneTree" id="ENSGT01150000288311"/>
<accession>A0A4W5QP29</accession>
<keyword evidence="6" id="KW-1185">Reference proteome</keyword>
<evidence type="ECO:0000256" key="1">
    <source>
        <dbReference type="ARBA" id="ARBA00022989"/>
    </source>
</evidence>